<name>A0ABR1DMK4_NECAM</name>
<evidence type="ECO:0000313" key="2">
    <source>
        <dbReference type="Proteomes" id="UP001303046"/>
    </source>
</evidence>
<protein>
    <submittedName>
        <fullName evidence="1">Uncharacterized protein</fullName>
    </submittedName>
</protein>
<reference evidence="1 2" key="1">
    <citation type="submission" date="2023-08" db="EMBL/GenBank/DDBJ databases">
        <title>A Necator americanus chromosomal reference genome.</title>
        <authorList>
            <person name="Ilik V."/>
            <person name="Petrzelkova K.J."/>
            <person name="Pardy F."/>
            <person name="Fuh T."/>
            <person name="Niatou-Singa F.S."/>
            <person name="Gouil Q."/>
            <person name="Baker L."/>
            <person name="Ritchie M.E."/>
            <person name="Jex A.R."/>
            <person name="Gazzola D."/>
            <person name="Li H."/>
            <person name="Toshio Fujiwara R."/>
            <person name="Zhan B."/>
            <person name="Aroian R.V."/>
            <person name="Pafco B."/>
            <person name="Schwarz E.M."/>
        </authorList>
    </citation>
    <scope>NUCLEOTIDE SEQUENCE [LARGE SCALE GENOMIC DNA]</scope>
    <source>
        <strain evidence="1 2">Aroian</strain>
        <tissue evidence="1">Whole animal</tissue>
    </source>
</reference>
<organism evidence="1 2">
    <name type="scientific">Necator americanus</name>
    <name type="common">Human hookworm</name>
    <dbReference type="NCBI Taxonomy" id="51031"/>
    <lineage>
        <taxon>Eukaryota</taxon>
        <taxon>Metazoa</taxon>
        <taxon>Ecdysozoa</taxon>
        <taxon>Nematoda</taxon>
        <taxon>Chromadorea</taxon>
        <taxon>Rhabditida</taxon>
        <taxon>Rhabditina</taxon>
        <taxon>Rhabditomorpha</taxon>
        <taxon>Strongyloidea</taxon>
        <taxon>Ancylostomatidae</taxon>
        <taxon>Bunostominae</taxon>
        <taxon>Necator</taxon>
    </lineage>
</organism>
<keyword evidence="2" id="KW-1185">Reference proteome</keyword>
<comment type="caution">
    <text evidence="1">The sequence shown here is derived from an EMBL/GenBank/DDBJ whole genome shotgun (WGS) entry which is preliminary data.</text>
</comment>
<evidence type="ECO:0000313" key="1">
    <source>
        <dbReference type="EMBL" id="KAK6751215.1"/>
    </source>
</evidence>
<proteinExistence type="predicted"/>
<dbReference type="Gene3D" id="3.60.10.10">
    <property type="entry name" value="Endonuclease/exonuclease/phosphatase"/>
    <property type="match status" value="1"/>
</dbReference>
<gene>
    <name evidence="1" type="primary">Necator_chrIV.g16204</name>
    <name evidence="1" type="ORF">RB195_002908</name>
</gene>
<dbReference type="InterPro" id="IPR036691">
    <property type="entry name" value="Endo/exonu/phosph_ase_sf"/>
</dbReference>
<sequence length="150" mass="16719">MESLATTIRFVSLNCRTLSSELQQVALSRLLRYLCVAFAALQETRTRDRLVISIGNYTVYSTDADEKKIGGRAIALGDEHNNLVKNLASGHAPMETAEANNDDTFYDEVKALVSKILSQQPIKFGMDANTKMGFEQKSDVLGKLHYLMEK</sequence>
<dbReference type="EMBL" id="JAVFWL010000004">
    <property type="protein sequence ID" value="KAK6751215.1"/>
    <property type="molecule type" value="Genomic_DNA"/>
</dbReference>
<dbReference type="Proteomes" id="UP001303046">
    <property type="component" value="Unassembled WGS sequence"/>
</dbReference>
<accession>A0ABR1DMK4</accession>